<evidence type="ECO:0000256" key="1">
    <source>
        <dbReference type="ARBA" id="ARBA00022741"/>
    </source>
</evidence>
<organism evidence="4 5">
    <name type="scientific">Paracoccus shanxieyensis</name>
    <dbReference type="NCBI Taxonomy" id="2675752"/>
    <lineage>
        <taxon>Bacteria</taxon>
        <taxon>Pseudomonadati</taxon>
        <taxon>Pseudomonadota</taxon>
        <taxon>Alphaproteobacteria</taxon>
        <taxon>Rhodobacterales</taxon>
        <taxon>Paracoccaceae</taxon>
        <taxon>Paracoccus</taxon>
    </lineage>
</organism>
<dbReference type="InterPro" id="IPR036627">
    <property type="entry name" value="CobW-likC_sf"/>
</dbReference>
<reference evidence="4 5" key="1">
    <citation type="submission" date="2019-11" db="EMBL/GenBank/DDBJ databases">
        <authorList>
            <person name="Dong K."/>
        </authorList>
    </citation>
    <scope>NUCLEOTIDE SEQUENCE [LARGE SCALE GENOMIC DNA]</scope>
    <source>
        <strain evidence="4 5">DK608</strain>
    </source>
</reference>
<dbReference type="SUPFAM" id="SSF90002">
    <property type="entry name" value="Hypothetical protein YjiA, C-terminal domain"/>
    <property type="match status" value="1"/>
</dbReference>
<dbReference type="PANTHER" id="PTHR43603:SF1">
    <property type="entry name" value="ZINC-REGULATED GTPASE METALLOPROTEIN ACTIVATOR 1"/>
    <property type="match status" value="1"/>
</dbReference>
<evidence type="ECO:0000259" key="3">
    <source>
        <dbReference type="SMART" id="SM00833"/>
    </source>
</evidence>
<proteinExistence type="predicted"/>
<evidence type="ECO:0000256" key="2">
    <source>
        <dbReference type="ARBA" id="ARBA00023186"/>
    </source>
</evidence>
<dbReference type="SMART" id="SM00833">
    <property type="entry name" value="CobW_C"/>
    <property type="match status" value="1"/>
</dbReference>
<comment type="caution">
    <text evidence="4">The sequence shown here is derived from an EMBL/GenBank/DDBJ whole genome shotgun (WGS) entry which is preliminary data.</text>
</comment>
<dbReference type="Gene3D" id="3.30.1220.10">
    <property type="entry name" value="CobW-like, C-terminal domain"/>
    <property type="match status" value="1"/>
</dbReference>
<dbReference type="GO" id="GO:0000166">
    <property type="term" value="F:nucleotide binding"/>
    <property type="evidence" value="ECO:0007669"/>
    <property type="project" value="UniProtKB-KW"/>
</dbReference>
<evidence type="ECO:0000313" key="4">
    <source>
        <dbReference type="EMBL" id="MTH64218.1"/>
    </source>
</evidence>
<dbReference type="Proteomes" id="UP000478740">
    <property type="component" value="Unassembled WGS sequence"/>
</dbReference>
<protein>
    <recommendedName>
        <fullName evidence="3">CobW C-terminal domain-containing protein</fullName>
    </recommendedName>
</protein>
<accession>A0A6L6IX87</accession>
<name>A0A6L6IX87_9RHOB</name>
<dbReference type="AlphaFoldDB" id="A0A6L6IX87"/>
<keyword evidence="2" id="KW-0143">Chaperone</keyword>
<dbReference type="Pfam" id="PF07683">
    <property type="entry name" value="CobW_C"/>
    <property type="match status" value="1"/>
</dbReference>
<keyword evidence="5" id="KW-1185">Reference proteome</keyword>
<dbReference type="InterPro" id="IPR051927">
    <property type="entry name" value="Zn_Chap_cDPG_Synth"/>
</dbReference>
<feature type="domain" description="CobW C-terminal" evidence="3">
    <location>
        <begin position="55"/>
        <end position="170"/>
    </location>
</feature>
<evidence type="ECO:0000313" key="5">
    <source>
        <dbReference type="Proteomes" id="UP000478740"/>
    </source>
</evidence>
<dbReference type="InterPro" id="IPR011629">
    <property type="entry name" value="CobW-like_C"/>
</dbReference>
<keyword evidence="1" id="KW-0547">Nucleotide-binding</keyword>
<sequence>MLCDNITMEQIAMPPDPRLPVTVLSDIDRAQRQPQWAKALGDLADPTCKTKAYGLASFVYRARRPFHPARIQSVLSGDLRGVIRAKSQFWLTTRPDWAAAFSLAGAISTIWPLGEWWASVPPERWPAQSEAMQHIERYWAEPRGDRRQELVFIGAGMDPSAIIAALDAALIGGDDFTPWDWQGPSDPFPEWHRTAA</sequence>
<gene>
    <name evidence="4" type="ORF">GL284_08040</name>
</gene>
<dbReference type="PANTHER" id="PTHR43603">
    <property type="entry name" value="COBW DOMAIN-CONTAINING PROTEIN DDB_G0274527"/>
    <property type="match status" value="1"/>
</dbReference>
<dbReference type="EMBL" id="WMII01000006">
    <property type="protein sequence ID" value="MTH64218.1"/>
    <property type="molecule type" value="Genomic_DNA"/>
</dbReference>